<proteinExistence type="predicted"/>
<dbReference type="EMBL" id="LT575490">
    <property type="protein sequence ID" value="SAY43087.1"/>
    <property type="molecule type" value="Genomic_DNA"/>
</dbReference>
<sequence length="117" mass="13687">MKKLYFLKYGSVISKKEVSKLLDDKWDVTCSEYDSSYFGVYFAYTGLYADKLTITDNYIPHSNEWLEEDNKEFSTIIKVSFTNGKNPEKLSRYKFLKNAFNQLDGLSIISDECIEEE</sequence>
<gene>
    <name evidence="1" type="ORF">PWN146_01778</name>
</gene>
<organism evidence="1">
    <name type="scientific">Serratia marcescens</name>
    <dbReference type="NCBI Taxonomy" id="615"/>
    <lineage>
        <taxon>Bacteria</taxon>
        <taxon>Pseudomonadati</taxon>
        <taxon>Pseudomonadota</taxon>
        <taxon>Gammaproteobacteria</taxon>
        <taxon>Enterobacterales</taxon>
        <taxon>Yersiniaceae</taxon>
        <taxon>Serratia</taxon>
    </lineage>
</organism>
<reference evidence="1" key="1">
    <citation type="submission" date="2016-05" db="EMBL/GenBank/DDBJ databases">
        <authorList>
            <person name="Cock P.J.A."/>
            <person name="Cock P.J.A."/>
        </authorList>
    </citation>
    <scope>NUCLEOTIDE SEQUENCE</scope>
    <source>
        <strain evidence="1">PWN146_assembly</strain>
    </source>
</reference>
<protein>
    <submittedName>
        <fullName evidence="1">Uncharacterized protein</fullName>
    </submittedName>
</protein>
<accession>A0A1C3HDJ8</accession>
<dbReference type="RefSeq" id="WP_033655354.1">
    <property type="nucleotide sequence ID" value="NZ_CAMKNU010000001.1"/>
</dbReference>
<dbReference type="AlphaFoldDB" id="A0A1C3HDJ8"/>
<dbReference type="PATRIC" id="fig|615.96.peg.4894"/>
<name>A0A1C3HDJ8_SERMA</name>
<evidence type="ECO:0000313" key="1">
    <source>
        <dbReference type="EMBL" id="SAY43087.1"/>
    </source>
</evidence>